<dbReference type="EMBL" id="UYRW01000953">
    <property type="protein sequence ID" value="VDK72543.1"/>
    <property type="molecule type" value="Genomic_DNA"/>
</dbReference>
<evidence type="ECO:0000256" key="1">
    <source>
        <dbReference type="SAM" id="MobiDB-lite"/>
    </source>
</evidence>
<protein>
    <submittedName>
        <fullName evidence="4">RRM domain-containing protein</fullName>
    </submittedName>
</protein>
<dbReference type="AlphaFoldDB" id="A0A182E8F7"/>
<evidence type="ECO:0000313" key="4">
    <source>
        <dbReference type="WBParaSite" id="nOo.2.0.1.t04312-RA"/>
    </source>
</evidence>
<reference evidence="2 3" key="2">
    <citation type="submission" date="2018-08" db="EMBL/GenBank/DDBJ databases">
        <authorList>
            <person name="Laetsch R D."/>
            <person name="Stevens L."/>
            <person name="Kumar S."/>
            <person name="Blaxter L. M."/>
        </authorList>
    </citation>
    <scope>NUCLEOTIDE SEQUENCE [LARGE SCALE GENOMIC DNA]</scope>
</reference>
<accession>A0A182E8F7</accession>
<feature type="compositionally biased region" description="Acidic residues" evidence="1">
    <location>
        <begin position="21"/>
        <end position="35"/>
    </location>
</feature>
<organism evidence="4">
    <name type="scientific">Onchocerca ochengi</name>
    <name type="common">Filarial nematode worm</name>
    <dbReference type="NCBI Taxonomy" id="42157"/>
    <lineage>
        <taxon>Eukaryota</taxon>
        <taxon>Metazoa</taxon>
        <taxon>Ecdysozoa</taxon>
        <taxon>Nematoda</taxon>
        <taxon>Chromadorea</taxon>
        <taxon>Rhabditida</taxon>
        <taxon>Spirurina</taxon>
        <taxon>Spiruromorpha</taxon>
        <taxon>Filarioidea</taxon>
        <taxon>Onchocercidae</taxon>
        <taxon>Onchocerca</taxon>
    </lineage>
</organism>
<sequence>MPPRKSQDFCNFDMNNLNGDINDDYDTSTDDDFSSDNDISSGDEIITDSDLERWYYSNLTNSYTTTQVVPSVILLAPFNNLSAAEMQCDFLMEFGGLYYQGLDVAREGR</sequence>
<keyword evidence="3" id="KW-1185">Reference proteome</keyword>
<reference evidence="4" key="1">
    <citation type="submission" date="2016-06" db="UniProtKB">
        <authorList>
            <consortium name="WormBaseParasite"/>
        </authorList>
    </citation>
    <scope>IDENTIFICATION</scope>
</reference>
<proteinExistence type="predicted"/>
<gene>
    <name evidence="2" type="ORF">NOO_LOCUS4312</name>
</gene>
<dbReference type="WBParaSite" id="nOo.2.0.1.t04312-RA">
    <property type="protein sequence ID" value="nOo.2.0.1.t04312-RA"/>
    <property type="gene ID" value="nOo.2.0.1.g04312"/>
</dbReference>
<evidence type="ECO:0000313" key="3">
    <source>
        <dbReference type="Proteomes" id="UP000271087"/>
    </source>
</evidence>
<feature type="region of interest" description="Disordered" evidence="1">
    <location>
        <begin position="21"/>
        <end position="42"/>
    </location>
</feature>
<evidence type="ECO:0000313" key="2">
    <source>
        <dbReference type="EMBL" id="VDK72543.1"/>
    </source>
</evidence>
<dbReference type="Proteomes" id="UP000271087">
    <property type="component" value="Unassembled WGS sequence"/>
</dbReference>
<name>A0A182E8F7_ONCOC</name>